<proteinExistence type="predicted"/>
<evidence type="ECO:0000256" key="1">
    <source>
        <dbReference type="SAM" id="MobiDB-lite"/>
    </source>
</evidence>
<organism evidence="2 3">
    <name type="scientific">Actinomyces oris</name>
    <dbReference type="NCBI Taxonomy" id="544580"/>
    <lineage>
        <taxon>Bacteria</taxon>
        <taxon>Bacillati</taxon>
        <taxon>Actinomycetota</taxon>
        <taxon>Actinomycetes</taxon>
        <taxon>Actinomycetales</taxon>
        <taxon>Actinomycetaceae</taxon>
        <taxon>Actinomyces</taxon>
    </lineage>
</organism>
<dbReference type="EMBL" id="VICC01000004">
    <property type="protein sequence ID" value="TQD61723.1"/>
    <property type="molecule type" value="Genomic_DNA"/>
</dbReference>
<comment type="caution">
    <text evidence="2">The sequence shown here is derived from an EMBL/GenBank/DDBJ whole genome shotgun (WGS) entry which is preliminary data.</text>
</comment>
<dbReference type="Proteomes" id="UP000317942">
    <property type="component" value="Unassembled WGS sequence"/>
</dbReference>
<dbReference type="AlphaFoldDB" id="A0A508BK72"/>
<dbReference type="RefSeq" id="WP_141406471.1">
    <property type="nucleotide sequence ID" value="NZ_CP066060.1"/>
</dbReference>
<gene>
    <name evidence="2" type="ORF">FK267_04790</name>
</gene>
<dbReference type="GeneID" id="64211684"/>
<sequence>MSLPILDLLSSAPADEGPRPGSDRAMIAVARVLDVANGGTTVTVSLLGSAGITLPATASTWTGVETAYVLLDPDTGRPIHVLGPAPAPKTGPMSFSPPEATTNTVTCTAHPTWTGTHAPTGWNRFGAAIVGHPRDLSQGDAGTGTLTGLATYGQQIPAIGTTSITRAILTAVGNGANPNTWNAVLQCATYTDAGPQPTGPQATGTITSNQTSSIDITALAAGLLAGQGIALVGAVYGGIRGQGESMVLSLECEVES</sequence>
<evidence type="ECO:0000313" key="2">
    <source>
        <dbReference type="EMBL" id="TQD61723.1"/>
    </source>
</evidence>
<feature type="region of interest" description="Disordered" evidence="1">
    <location>
        <begin position="1"/>
        <end position="21"/>
    </location>
</feature>
<name>A0A508BK72_9ACTO</name>
<evidence type="ECO:0000313" key="3">
    <source>
        <dbReference type="Proteomes" id="UP000317942"/>
    </source>
</evidence>
<reference evidence="2 3" key="1">
    <citation type="submission" date="2019-06" db="EMBL/GenBank/DDBJ databases">
        <title>Draft genome sequence of Actinomyces oris CCUG 34288T.</title>
        <authorList>
            <person name="Salva-Serra F."/>
            <person name="Cardew S."/>
            <person name="Moore E."/>
        </authorList>
    </citation>
    <scope>NUCLEOTIDE SEQUENCE [LARGE SCALE GENOMIC DNA]</scope>
    <source>
        <strain evidence="2 3">CCUG 34288</strain>
    </source>
</reference>
<protein>
    <submittedName>
        <fullName evidence="2">Uncharacterized protein</fullName>
    </submittedName>
</protein>
<accession>A0A508BK72</accession>